<organism evidence="1 2">
    <name type="scientific">Pseudomonas viridiflava</name>
    <name type="common">Phytomonas viridiflava</name>
    <dbReference type="NCBI Taxonomy" id="33069"/>
    <lineage>
        <taxon>Bacteria</taxon>
        <taxon>Pseudomonadati</taxon>
        <taxon>Pseudomonadota</taxon>
        <taxon>Gammaproteobacteria</taxon>
        <taxon>Pseudomonadales</taxon>
        <taxon>Pseudomonadaceae</taxon>
        <taxon>Pseudomonas</taxon>
    </lineage>
</organism>
<accession>A0A3M5P271</accession>
<name>A0A3M5P271_PSEVI</name>
<gene>
    <name evidence="1" type="ORF">ALP40_04858</name>
</gene>
<dbReference type="SUPFAM" id="SSF53474">
    <property type="entry name" value="alpha/beta-Hydrolases"/>
    <property type="match status" value="1"/>
</dbReference>
<dbReference type="Proteomes" id="UP000273854">
    <property type="component" value="Unassembled WGS sequence"/>
</dbReference>
<proteinExistence type="predicted"/>
<dbReference type="AlphaFoldDB" id="A0A3M5P271"/>
<dbReference type="Gene3D" id="3.40.50.1820">
    <property type="entry name" value="alpha/beta hydrolase"/>
    <property type="match status" value="1"/>
</dbReference>
<dbReference type="InterPro" id="IPR029058">
    <property type="entry name" value="AB_hydrolase_fold"/>
</dbReference>
<evidence type="ECO:0008006" key="3">
    <source>
        <dbReference type="Google" id="ProtNLM"/>
    </source>
</evidence>
<comment type="caution">
    <text evidence="1">The sequence shown here is derived from an EMBL/GenBank/DDBJ whole genome shotgun (WGS) entry which is preliminary data.</text>
</comment>
<dbReference type="PANTHER" id="PTHR33428">
    <property type="entry name" value="CHLOROPHYLLASE-2, CHLOROPLASTIC"/>
    <property type="match status" value="1"/>
</dbReference>
<sequence length="415" mass="45117">MQWLAIADIGDDIWPGVCTISITQTLICCESGALEHEARHKRMNGPSGNSPDLQRWGLAMVRLCAVTLILLLNGLISVHVQADDFEPGDTHLGNEWSAGYHELNFVDPLDSQLMQAIAFYPSTDAEHISTVQGYRVEAGENAPIAMGRFPLLMLSHGNTGTPLALHDLATSLARQGFVVVAVVHPGDNYRDHSRLGSLSNLYGRPLQISEAISAALTDPMLAPYLSARQVGVIGYSAGGETALILAGARPELQRLRQYCVERPQDRDACKTQGELVADRDDLHPQADPRVGALMLMAPLSLMFGRHTLGDVHVPVLMYSGDDDQLLALDKNAEALARKLPQAPDYKLLAGAGHFVFMAPCSDEQRATMPMVCNDREGVDREDIHRTLSAEAVRFFTSTLSAFGSDNSGMQTANHQ</sequence>
<protein>
    <recommendedName>
        <fullName evidence="3">Dienelactone hydrolase</fullName>
    </recommendedName>
</protein>
<reference evidence="1 2" key="1">
    <citation type="submission" date="2018-08" db="EMBL/GenBank/DDBJ databases">
        <title>Recombination of ecologically and evolutionarily significant loci maintains genetic cohesion in the Pseudomonas syringae species complex.</title>
        <authorList>
            <person name="Dillon M."/>
            <person name="Thakur S."/>
            <person name="Almeida R.N.D."/>
            <person name="Weir B.S."/>
            <person name="Guttman D.S."/>
        </authorList>
    </citation>
    <scope>NUCLEOTIDE SEQUENCE [LARGE SCALE GENOMIC DNA]</scope>
    <source>
        <strain evidence="1 2">ICMP 19473</strain>
    </source>
</reference>
<dbReference type="PANTHER" id="PTHR33428:SF14">
    <property type="entry name" value="CARBOXYLESTERASE TYPE B DOMAIN-CONTAINING PROTEIN"/>
    <property type="match status" value="1"/>
</dbReference>
<dbReference type="EMBL" id="RBTP01000065">
    <property type="protein sequence ID" value="RMT78624.1"/>
    <property type="molecule type" value="Genomic_DNA"/>
</dbReference>
<evidence type="ECO:0000313" key="1">
    <source>
        <dbReference type="EMBL" id="RMT78624.1"/>
    </source>
</evidence>
<evidence type="ECO:0000313" key="2">
    <source>
        <dbReference type="Proteomes" id="UP000273854"/>
    </source>
</evidence>